<feature type="transmembrane region" description="Helical" evidence="9">
    <location>
        <begin position="48"/>
        <end position="77"/>
    </location>
</feature>
<dbReference type="InterPro" id="IPR007895">
    <property type="entry name" value="MASE1"/>
</dbReference>
<gene>
    <name evidence="11" type="ORF">SAMN04488244_113130</name>
</gene>
<keyword evidence="3" id="KW-0808">Transferase</keyword>
<feature type="transmembrane region" description="Helical" evidence="9">
    <location>
        <begin position="83"/>
        <end position="101"/>
    </location>
</feature>
<evidence type="ECO:0000256" key="3">
    <source>
        <dbReference type="ARBA" id="ARBA00022679"/>
    </source>
</evidence>
<dbReference type="AlphaFoldDB" id="A0A1H6A2B7"/>
<feature type="domain" description="Histidine kinase" evidence="10">
    <location>
        <begin position="334"/>
        <end position="520"/>
    </location>
</feature>
<dbReference type="InterPro" id="IPR003594">
    <property type="entry name" value="HATPase_dom"/>
</dbReference>
<evidence type="ECO:0000259" key="10">
    <source>
        <dbReference type="PROSITE" id="PS50109"/>
    </source>
</evidence>
<feature type="transmembrane region" description="Helical" evidence="9">
    <location>
        <begin position="271"/>
        <end position="289"/>
    </location>
</feature>
<keyword evidence="5 11" id="KW-0418">Kinase</keyword>
<dbReference type="EMBL" id="FNVG01000013">
    <property type="protein sequence ID" value="SEG42195.1"/>
    <property type="molecule type" value="Genomic_DNA"/>
</dbReference>
<dbReference type="Gene3D" id="3.30.565.10">
    <property type="entry name" value="Histidine kinase-like ATPase, C-terminal domain"/>
    <property type="match status" value="1"/>
</dbReference>
<evidence type="ECO:0000313" key="12">
    <source>
        <dbReference type="Proteomes" id="UP000236721"/>
    </source>
</evidence>
<dbReference type="Proteomes" id="UP000236721">
    <property type="component" value="Unassembled WGS sequence"/>
</dbReference>
<feature type="transmembrane region" description="Helical" evidence="9">
    <location>
        <begin position="149"/>
        <end position="171"/>
    </location>
</feature>
<dbReference type="RefSeq" id="WP_103881027.1">
    <property type="nucleotide sequence ID" value="NZ_FNVG01000013.1"/>
</dbReference>
<keyword evidence="4 9" id="KW-0812">Transmembrane</keyword>
<feature type="transmembrane region" description="Helical" evidence="9">
    <location>
        <begin position="246"/>
        <end position="265"/>
    </location>
</feature>
<evidence type="ECO:0000256" key="9">
    <source>
        <dbReference type="SAM" id="Phobius"/>
    </source>
</evidence>
<keyword evidence="2" id="KW-1003">Cell membrane</keyword>
<dbReference type="PROSITE" id="PS50109">
    <property type="entry name" value="HIS_KIN"/>
    <property type="match status" value="1"/>
</dbReference>
<accession>A0A1H6A2B7</accession>
<dbReference type="GO" id="GO:0000155">
    <property type="term" value="F:phosphorelay sensor kinase activity"/>
    <property type="evidence" value="ECO:0007669"/>
    <property type="project" value="InterPro"/>
</dbReference>
<feature type="transmembrane region" description="Helical" evidence="9">
    <location>
        <begin position="12"/>
        <end position="36"/>
    </location>
</feature>
<evidence type="ECO:0000313" key="11">
    <source>
        <dbReference type="EMBL" id="SEG42195.1"/>
    </source>
</evidence>
<dbReference type="PANTHER" id="PTHR24421">
    <property type="entry name" value="NITRATE/NITRITE SENSOR PROTEIN NARX-RELATED"/>
    <property type="match status" value="1"/>
</dbReference>
<evidence type="ECO:0000256" key="7">
    <source>
        <dbReference type="ARBA" id="ARBA00023012"/>
    </source>
</evidence>
<dbReference type="InterPro" id="IPR011712">
    <property type="entry name" value="Sig_transdc_His_kin_sub3_dim/P"/>
</dbReference>
<dbReference type="SUPFAM" id="SSF55874">
    <property type="entry name" value="ATPase domain of HSP90 chaperone/DNA topoisomerase II/histidine kinase"/>
    <property type="match status" value="1"/>
</dbReference>
<dbReference type="PANTHER" id="PTHR24421:SF58">
    <property type="entry name" value="SIGNAL TRANSDUCTION HISTIDINE-PROTEIN KINASE_PHOSPHATASE UHPB"/>
    <property type="match status" value="1"/>
</dbReference>
<keyword evidence="6 9" id="KW-1133">Transmembrane helix</keyword>
<evidence type="ECO:0000256" key="4">
    <source>
        <dbReference type="ARBA" id="ARBA00022692"/>
    </source>
</evidence>
<dbReference type="GO" id="GO:0005886">
    <property type="term" value="C:plasma membrane"/>
    <property type="evidence" value="ECO:0007669"/>
    <property type="project" value="UniProtKB-SubCell"/>
</dbReference>
<dbReference type="CDD" id="cd16917">
    <property type="entry name" value="HATPase_UhpB-NarQ-NarX-like"/>
    <property type="match status" value="1"/>
</dbReference>
<dbReference type="InterPro" id="IPR036890">
    <property type="entry name" value="HATPase_C_sf"/>
</dbReference>
<dbReference type="Gene3D" id="1.20.5.1930">
    <property type="match status" value="1"/>
</dbReference>
<dbReference type="Pfam" id="PF02518">
    <property type="entry name" value="HATPase_c"/>
    <property type="match status" value="1"/>
</dbReference>
<evidence type="ECO:0000256" key="6">
    <source>
        <dbReference type="ARBA" id="ARBA00022989"/>
    </source>
</evidence>
<evidence type="ECO:0000256" key="1">
    <source>
        <dbReference type="ARBA" id="ARBA00004651"/>
    </source>
</evidence>
<keyword evidence="7" id="KW-0902">Two-component regulatory system</keyword>
<name>A0A1H6A2B7_9VIBR</name>
<evidence type="ECO:0000256" key="2">
    <source>
        <dbReference type="ARBA" id="ARBA00022475"/>
    </source>
</evidence>
<dbReference type="OrthoDB" id="9797605at2"/>
<dbReference type="Pfam" id="PF05231">
    <property type="entry name" value="MASE1"/>
    <property type="match status" value="1"/>
</dbReference>
<evidence type="ECO:0000256" key="5">
    <source>
        <dbReference type="ARBA" id="ARBA00022777"/>
    </source>
</evidence>
<proteinExistence type="predicted"/>
<dbReference type="Pfam" id="PF07730">
    <property type="entry name" value="HisKA_3"/>
    <property type="match status" value="1"/>
</dbReference>
<evidence type="ECO:0000256" key="8">
    <source>
        <dbReference type="ARBA" id="ARBA00023136"/>
    </source>
</evidence>
<feature type="transmembrane region" description="Helical" evidence="9">
    <location>
        <begin position="113"/>
        <end position="137"/>
    </location>
</feature>
<comment type="subcellular location">
    <subcellularLocation>
        <location evidence="1">Cell membrane</location>
        <topology evidence="1">Multi-pass membrane protein</topology>
    </subcellularLocation>
</comment>
<organism evidence="11 12">
    <name type="scientific">Vibrio hangzhouensis</name>
    <dbReference type="NCBI Taxonomy" id="462991"/>
    <lineage>
        <taxon>Bacteria</taxon>
        <taxon>Pseudomonadati</taxon>
        <taxon>Pseudomonadota</taxon>
        <taxon>Gammaproteobacteria</taxon>
        <taxon>Vibrionales</taxon>
        <taxon>Vibrionaceae</taxon>
        <taxon>Vibrio</taxon>
    </lineage>
</organism>
<dbReference type="NCBIfam" id="NF008649">
    <property type="entry name" value="PRK11644.1"/>
    <property type="match status" value="1"/>
</dbReference>
<dbReference type="InterPro" id="IPR050482">
    <property type="entry name" value="Sensor_HK_TwoCompSys"/>
</dbReference>
<sequence>MKRDIPSGSGAFSIAFLFLIYTITWFCLWCVSSYLVKDIHLAATLLPVGLRIAVLLILPLRLWWVIVLSELLIWVGIALSTEFLPFDLLLLVTFFTTCVLLRPFQQKWQKLDVYWQQLLFLISLVIANSLLVALIFVLLNKPLSLNISLLYSSVIAALTGGVLLAPFFYLLHDYLIHKIWVPLSPSLVHKQISLRPSAYLWVVVFFITGLVSEVVFQDELTSLLLIIVLLPNIFMAYRYGWQGGVLAAVMNSVLLTAAKKVAGSFSSFEEMHIFITTQALIGLGLGIAISRQHLLSEKLHRANRDLEKELLTKRALTKQLVHVEEDIRKSVARELHDEIGQNITAIQIQATLADRIATENGTKQIATAINDLALKIHTSTRQLLTQLRPQFLDELGLENALQHLAQEMKLKERNVKCVINIGLDVDALDEVISVTLYRVVQELLNNTTKYANATEVHITLFPGPIVRMEYQDNGIGLPQDWQRRGTGLKGIQERISALGGEITIENRGGTRVAVNLPIKADKRPLSEAGL</sequence>
<feature type="transmembrane region" description="Helical" evidence="9">
    <location>
        <begin position="222"/>
        <end position="239"/>
    </location>
</feature>
<keyword evidence="8 9" id="KW-0472">Membrane</keyword>
<dbReference type="InterPro" id="IPR005467">
    <property type="entry name" value="His_kinase_dom"/>
</dbReference>
<dbReference type="SMART" id="SM00387">
    <property type="entry name" value="HATPase_c"/>
    <property type="match status" value="1"/>
</dbReference>
<keyword evidence="12" id="KW-1185">Reference proteome</keyword>
<dbReference type="GO" id="GO:0046983">
    <property type="term" value="F:protein dimerization activity"/>
    <property type="evidence" value="ECO:0007669"/>
    <property type="project" value="InterPro"/>
</dbReference>
<feature type="transmembrane region" description="Helical" evidence="9">
    <location>
        <begin position="198"/>
        <end position="216"/>
    </location>
</feature>
<reference evidence="12" key="1">
    <citation type="submission" date="2016-10" db="EMBL/GenBank/DDBJ databases">
        <authorList>
            <person name="Varghese N."/>
            <person name="Submissions S."/>
        </authorList>
    </citation>
    <scope>NUCLEOTIDE SEQUENCE [LARGE SCALE GENOMIC DNA]</scope>
    <source>
        <strain evidence="12">CGMCC 1.7062</strain>
    </source>
</reference>
<protein>
    <submittedName>
        <fullName evidence="11">Two-component system, NarL family, sensor histidine kinase UhpB</fullName>
    </submittedName>
</protein>